<accession>A0AAE3QP43</accession>
<organism evidence="1 2">
    <name type="scientific">Xanthocytophaga flava</name>
    <dbReference type="NCBI Taxonomy" id="3048013"/>
    <lineage>
        <taxon>Bacteria</taxon>
        <taxon>Pseudomonadati</taxon>
        <taxon>Bacteroidota</taxon>
        <taxon>Cytophagia</taxon>
        <taxon>Cytophagales</taxon>
        <taxon>Rhodocytophagaceae</taxon>
        <taxon>Xanthocytophaga</taxon>
    </lineage>
</organism>
<dbReference type="EMBL" id="JASJOS010000003">
    <property type="protein sequence ID" value="MDJ1480113.1"/>
    <property type="molecule type" value="Genomic_DNA"/>
</dbReference>
<dbReference type="AlphaFoldDB" id="A0AAE3QP43"/>
<protein>
    <submittedName>
        <fullName evidence="1">DUF3089 domain-containing protein</fullName>
    </submittedName>
</protein>
<proteinExistence type="predicted"/>
<reference evidence="1" key="1">
    <citation type="submission" date="2023-05" db="EMBL/GenBank/DDBJ databases">
        <authorList>
            <person name="Zhang X."/>
        </authorList>
    </citation>
    <scope>NUCLEOTIDE SEQUENCE</scope>
    <source>
        <strain evidence="1">YF14B1</strain>
    </source>
</reference>
<dbReference type="InterPro" id="IPR029058">
    <property type="entry name" value="AB_hydrolase_fold"/>
</dbReference>
<dbReference type="Proteomes" id="UP001241110">
    <property type="component" value="Unassembled WGS sequence"/>
</dbReference>
<sequence>MKRSTIFLCVSFCMGVIMGSAGQDNAEQWPAFSSDLTPPAPDYSQVEYWAALPSIKDKADELPKRSKGLKDLQAEAKADVFFIHPTIYTYEPTTKYIWNGDVTDTELNKKVDESTILNQASVFNAAGKIYAPRYRQAHFFCYYTSQKKDAAQAFDLAYNDVKSTFEYYLTHYNQGRPIIIAAHSQGTQHAKRLLKEYFDGKSLQKQLVIAYLIGMPTPANYFSQIRPAISAEQTGGFATWCTYAKDYYPLEYDYEQYKSLVVNPLTWDTTSVYADRKLNKGGVGLGYKMTSVGVVDAQRHGGMLWISKPHILGAGLVHTKNWHIADYNLFWMNVRENAVLRVESFLRNYSGKLPSE</sequence>
<dbReference type="SUPFAM" id="SSF53474">
    <property type="entry name" value="alpha/beta-Hydrolases"/>
    <property type="match status" value="1"/>
</dbReference>
<dbReference type="InterPro" id="IPR021440">
    <property type="entry name" value="DUF3089"/>
</dbReference>
<comment type="caution">
    <text evidence="1">The sequence shown here is derived from an EMBL/GenBank/DDBJ whole genome shotgun (WGS) entry which is preliminary data.</text>
</comment>
<evidence type="ECO:0000313" key="2">
    <source>
        <dbReference type="Proteomes" id="UP001241110"/>
    </source>
</evidence>
<evidence type="ECO:0000313" key="1">
    <source>
        <dbReference type="EMBL" id="MDJ1480113.1"/>
    </source>
</evidence>
<gene>
    <name evidence="1" type="ORF">QNI16_06415</name>
</gene>
<dbReference type="Pfam" id="PF11288">
    <property type="entry name" value="DUF3089"/>
    <property type="match status" value="1"/>
</dbReference>
<name>A0AAE3QP43_9BACT</name>
<dbReference type="RefSeq" id="WP_313976688.1">
    <property type="nucleotide sequence ID" value="NZ_JASJOS010000003.1"/>
</dbReference>